<dbReference type="SUPFAM" id="SSF69593">
    <property type="entry name" value="Glycerol-3-phosphate (1)-acyltransferase"/>
    <property type="match status" value="1"/>
</dbReference>
<gene>
    <name evidence="8" type="ORF">BJ998_005169</name>
</gene>
<dbReference type="AlphaFoldDB" id="A0A7W9KKF2"/>
<feature type="transmembrane region" description="Helical" evidence="6">
    <location>
        <begin position="30"/>
        <end position="50"/>
    </location>
</feature>
<comment type="pathway">
    <text evidence="1">Lipid metabolism.</text>
</comment>
<dbReference type="RefSeq" id="WP_184865645.1">
    <property type="nucleotide sequence ID" value="NZ_BAAAWY010000011.1"/>
</dbReference>
<evidence type="ECO:0000256" key="2">
    <source>
        <dbReference type="ARBA" id="ARBA00022516"/>
    </source>
</evidence>
<comment type="caution">
    <text evidence="8">The sequence shown here is derived from an EMBL/GenBank/DDBJ whole genome shotgun (WGS) entry which is preliminary data.</text>
</comment>
<feature type="domain" description="Phospholipid/glycerol acyltransferase" evidence="7">
    <location>
        <begin position="93"/>
        <end position="205"/>
    </location>
</feature>
<accession>A0A7W9KKF2</accession>
<dbReference type="Proteomes" id="UP000585638">
    <property type="component" value="Unassembled WGS sequence"/>
</dbReference>
<keyword evidence="4" id="KW-0443">Lipid metabolism</keyword>
<evidence type="ECO:0000256" key="5">
    <source>
        <dbReference type="ARBA" id="ARBA00023315"/>
    </source>
</evidence>
<proteinExistence type="predicted"/>
<keyword evidence="9" id="KW-1185">Reference proteome</keyword>
<evidence type="ECO:0000256" key="6">
    <source>
        <dbReference type="SAM" id="Phobius"/>
    </source>
</evidence>
<dbReference type="Pfam" id="PF01553">
    <property type="entry name" value="Acyltransferase"/>
    <property type="match status" value="1"/>
</dbReference>
<evidence type="ECO:0000256" key="1">
    <source>
        <dbReference type="ARBA" id="ARBA00005189"/>
    </source>
</evidence>
<protein>
    <submittedName>
        <fullName evidence="8">1-acyl-sn-glycerol-3-phosphate acyltransferase</fullName>
    </submittedName>
</protein>
<dbReference type="InterPro" id="IPR002123">
    <property type="entry name" value="Plipid/glycerol_acylTrfase"/>
</dbReference>
<dbReference type="PANTHER" id="PTHR10434:SF64">
    <property type="entry name" value="1-ACYL-SN-GLYCEROL-3-PHOSPHATE ACYLTRANSFERASE-RELATED"/>
    <property type="match status" value="1"/>
</dbReference>
<evidence type="ECO:0000256" key="3">
    <source>
        <dbReference type="ARBA" id="ARBA00022679"/>
    </source>
</evidence>
<keyword evidence="3 8" id="KW-0808">Transferase</keyword>
<evidence type="ECO:0000313" key="8">
    <source>
        <dbReference type="EMBL" id="MBB5893973.1"/>
    </source>
</evidence>
<keyword evidence="6" id="KW-0812">Transmembrane</keyword>
<sequence>MSAHPWMPQSPCGPSCVTGGQFRRVSIVRVALRVLSALAVLLSGLLVVAAKPVLRANTRLVVRRWFASLVRAFGVRIEVHGEPKFQATPGRGVLVVSNHVSWLDSLVLNAVQPMAMVAKLDIKGWPLLGGLISAAGSVFIDRERLSRLPRTVSELSEALRAGLAIGANPEGTTWCGISSGRFRPALLQSALDAGVPVRPVAIRYRVVDGTTARPAAFVGTEDLVTAMRRALRLRGLVVEVHVLPEIAPGRADNRRDLAGLAEAEVAGALGTTVASHTVPVGNGLDFQRA</sequence>
<keyword evidence="6" id="KW-1133">Transmembrane helix</keyword>
<keyword evidence="5 8" id="KW-0012">Acyltransferase</keyword>
<evidence type="ECO:0000256" key="4">
    <source>
        <dbReference type="ARBA" id="ARBA00023098"/>
    </source>
</evidence>
<evidence type="ECO:0000259" key="7">
    <source>
        <dbReference type="SMART" id="SM00563"/>
    </source>
</evidence>
<keyword evidence="6" id="KW-0472">Membrane</keyword>
<evidence type="ECO:0000313" key="9">
    <source>
        <dbReference type="Proteomes" id="UP000585638"/>
    </source>
</evidence>
<reference evidence="8 9" key="1">
    <citation type="submission" date="2020-08" db="EMBL/GenBank/DDBJ databases">
        <title>Sequencing the genomes of 1000 actinobacteria strains.</title>
        <authorList>
            <person name="Klenk H.-P."/>
        </authorList>
    </citation>
    <scope>NUCLEOTIDE SEQUENCE [LARGE SCALE GENOMIC DNA]</scope>
    <source>
        <strain evidence="8 9">DSM 43851</strain>
    </source>
</reference>
<dbReference type="GO" id="GO:0003841">
    <property type="term" value="F:1-acylglycerol-3-phosphate O-acyltransferase activity"/>
    <property type="evidence" value="ECO:0007669"/>
    <property type="project" value="TreeGrafter"/>
</dbReference>
<dbReference type="CDD" id="cd07989">
    <property type="entry name" value="LPLAT_AGPAT-like"/>
    <property type="match status" value="1"/>
</dbReference>
<keyword evidence="2" id="KW-0444">Lipid biosynthesis</keyword>
<organism evidence="8 9">
    <name type="scientific">Kutzneria kofuensis</name>
    <dbReference type="NCBI Taxonomy" id="103725"/>
    <lineage>
        <taxon>Bacteria</taxon>
        <taxon>Bacillati</taxon>
        <taxon>Actinomycetota</taxon>
        <taxon>Actinomycetes</taxon>
        <taxon>Pseudonocardiales</taxon>
        <taxon>Pseudonocardiaceae</taxon>
        <taxon>Kutzneria</taxon>
    </lineage>
</organism>
<name>A0A7W9KKF2_9PSEU</name>
<dbReference type="EMBL" id="JACHIR010000001">
    <property type="protein sequence ID" value="MBB5893973.1"/>
    <property type="molecule type" value="Genomic_DNA"/>
</dbReference>
<dbReference type="PANTHER" id="PTHR10434">
    <property type="entry name" value="1-ACYL-SN-GLYCEROL-3-PHOSPHATE ACYLTRANSFERASE"/>
    <property type="match status" value="1"/>
</dbReference>
<dbReference type="GO" id="GO:0006654">
    <property type="term" value="P:phosphatidic acid biosynthetic process"/>
    <property type="evidence" value="ECO:0007669"/>
    <property type="project" value="TreeGrafter"/>
</dbReference>
<dbReference type="SMART" id="SM00563">
    <property type="entry name" value="PlsC"/>
    <property type="match status" value="1"/>
</dbReference>